<feature type="non-terminal residue" evidence="9">
    <location>
        <position position="1"/>
    </location>
</feature>
<gene>
    <name evidence="9" type="ORF">METZ01_LOCUS295823</name>
</gene>
<sequence length="390" mass="43241">ERNADLVITVDNGITAAGEIRRLNDAGIKTIVTDHHLAETDLLPPGIVINPNHPECKYSFKKISGCGVALKLVMALRKSLRKLDWWTSARPEPNLRNSLDLAALGTVADVVPLLDENRIITYHGLQVMNEKPRLAIQVLKSLKKVETITSRTLAFQFGPLMNAAGRLKDADLAVRFLLSNDRQEAEKMAQILDATNAERREKESEMIQTALKLADEQKNNPALILVSPEFHEGVNGIVATRLVESFYKPVLILSENEGKLKGSGRSIPELNLKDVLSDCSDLLERFGGHAAAAGCSLIPENLEAFRDRFIALCDDRLPASLVPKLQLDGALDYSELTEQFMEQLNRLQPFGEGNPDPLFSVNTPESPFTSLKQKHVKWKLNGNVEIIGWN</sequence>
<evidence type="ECO:0000256" key="5">
    <source>
        <dbReference type="ARBA" id="ARBA00022839"/>
    </source>
</evidence>
<accession>A0A382M1Y9</accession>
<dbReference type="Pfam" id="PF02272">
    <property type="entry name" value="DHHA1"/>
    <property type="match status" value="1"/>
</dbReference>
<dbReference type="Pfam" id="PF17768">
    <property type="entry name" value="RecJ_OB"/>
    <property type="match status" value="1"/>
</dbReference>
<dbReference type="EMBL" id="UINC01090749">
    <property type="protein sequence ID" value="SVC42969.1"/>
    <property type="molecule type" value="Genomic_DNA"/>
</dbReference>
<feature type="non-terminal residue" evidence="9">
    <location>
        <position position="390"/>
    </location>
</feature>
<dbReference type="GO" id="GO:0003676">
    <property type="term" value="F:nucleic acid binding"/>
    <property type="evidence" value="ECO:0007669"/>
    <property type="project" value="InterPro"/>
</dbReference>
<evidence type="ECO:0000259" key="6">
    <source>
        <dbReference type="Pfam" id="PF01368"/>
    </source>
</evidence>
<name>A0A382M1Y9_9ZZZZ</name>
<dbReference type="Pfam" id="PF01368">
    <property type="entry name" value="DHH"/>
    <property type="match status" value="1"/>
</dbReference>
<comment type="similarity">
    <text evidence="1">Belongs to the RecJ family.</text>
</comment>
<protein>
    <recommendedName>
        <fullName evidence="2">Single-stranded-DNA-specific exonuclease RecJ</fullName>
    </recommendedName>
</protein>
<feature type="domain" description="DHHA1" evidence="7">
    <location>
        <begin position="222"/>
        <end position="312"/>
    </location>
</feature>
<dbReference type="AlphaFoldDB" id="A0A382M1Y9"/>
<dbReference type="InterPro" id="IPR038763">
    <property type="entry name" value="DHH_sf"/>
</dbReference>
<dbReference type="Gene3D" id="3.10.310.30">
    <property type="match status" value="1"/>
</dbReference>
<reference evidence="9" key="1">
    <citation type="submission" date="2018-05" db="EMBL/GenBank/DDBJ databases">
        <authorList>
            <person name="Lanie J.A."/>
            <person name="Ng W.-L."/>
            <person name="Kazmierczak K.M."/>
            <person name="Andrzejewski T.M."/>
            <person name="Davidsen T.M."/>
            <person name="Wayne K.J."/>
            <person name="Tettelin H."/>
            <person name="Glass J.I."/>
            <person name="Rusch D."/>
            <person name="Podicherti R."/>
            <person name="Tsui H.-C.T."/>
            <person name="Winkler M.E."/>
        </authorList>
    </citation>
    <scope>NUCLEOTIDE SEQUENCE</scope>
</reference>
<dbReference type="PANTHER" id="PTHR30255">
    <property type="entry name" value="SINGLE-STRANDED-DNA-SPECIFIC EXONUCLEASE RECJ"/>
    <property type="match status" value="1"/>
</dbReference>
<dbReference type="GO" id="GO:0004527">
    <property type="term" value="F:exonuclease activity"/>
    <property type="evidence" value="ECO:0007669"/>
    <property type="project" value="UniProtKB-KW"/>
</dbReference>
<evidence type="ECO:0000259" key="8">
    <source>
        <dbReference type="Pfam" id="PF17768"/>
    </source>
</evidence>
<evidence type="ECO:0000259" key="7">
    <source>
        <dbReference type="Pfam" id="PF02272"/>
    </source>
</evidence>
<keyword evidence="3" id="KW-0540">Nuclease</keyword>
<organism evidence="9">
    <name type="scientific">marine metagenome</name>
    <dbReference type="NCBI Taxonomy" id="408172"/>
    <lineage>
        <taxon>unclassified sequences</taxon>
        <taxon>metagenomes</taxon>
        <taxon>ecological metagenomes</taxon>
    </lineage>
</organism>
<feature type="domain" description="RecJ OB" evidence="8">
    <location>
        <begin position="327"/>
        <end position="390"/>
    </location>
</feature>
<dbReference type="PANTHER" id="PTHR30255:SF2">
    <property type="entry name" value="SINGLE-STRANDED-DNA-SPECIFIC EXONUCLEASE RECJ"/>
    <property type="match status" value="1"/>
</dbReference>
<evidence type="ECO:0000256" key="1">
    <source>
        <dbReference type="ARBA" id="ARBA00005915"/>
    </source>
</evidence>
<feature type="domain" description="DDH" evidence="6">
    <location>
        <begin position="5"/>
        <end position="106"/>
    </location>
</feature>
<dbReference type="InterPro" id="IPR001667">
    <property type="entry name" value="DDH_dom"/>
</dbReference>
<evidence type="ECO:0000256" key="4">
    <source>
        <dbReference type="ARBA" id="ARBA00022801"/>
    </source>
</evidence>
<keyword evidence="5" id="KW-0269">Exonuclease</keyword>
<evidence type="ECO:0000256" key="2">
    <source>
        <dbReference type="ARBA" id="ARBA00019841"/>
    </source>
</evidence>
<dbReference type="InterPro" id="IPR051673">
    <property type="entry name" value="SSDNA_exonuclease_RecJ"/>
</dbReference>
<dbReference type="InterPro" id="IPR041122">
    <property type="entry name" value="RecJ_OB"/>
</dbReference>
<evidence type="ECO:0000313" key="9">
    <source>
        <dbReference type="EMBL" id="SVC42969.1"/>
    </source>
</evidence>
<dbReference type="SUPFAM" id="SSF64182">
    <property type="entry name" value="DHH phosphoesterases"/>
    <property type="match status" value="1"/>
</dbReference>
<keyword evidence="4" id="KW-0378">Hydrolase</keyword>
<evidence type="ECO:0000256" key="3">
    <source>
        <dbReference type="ARBA" id="ARBA00022722"/>
    </source>
</evidence>
<dbReference type="Gene3D" id="3.90.1640.30">
    <property type="match status" value="1"/>
</dbReference>
<proteinExistence type="inferred from homology"/>
<dbReference type="InterPro" id="IPR003156">
    <property type="entry name" value="DHHA1_dom"/>
</dbReference>